<dbReference type="RefSeq" id="XP_022499900.1">
    <property type="nucleotide sequence ID" value="XM_022644140.1"/>
</dbReference>
<dbReference type="AlphaFoldDB" id="A0A178CYE6"/>
<feature type="region of interest" description="Disordered" evidence="1">
    <location>
        <begin position="206"/>
        <end position="233"/>
    </location>
</feature>
<dbReference type="Proteomes" id="UP000185904">
    <property type="component" value="Unassembled WGS sequence"/>
</dbReference>
<reference evidence="2 3" key="1">
    <citation type="submission" date="2016-03" db="EMBL/GenBank/DDBJ databases">
        <title>The draft genome sequence of Fonsecaea nubica causative agent of cutaneous subcutaneous infection in human host.</title>
        <authorList>
            <person name="Costa F."/>
            <person name="Sybren D.H."/>
            <person name="Raittz R.T."/>
            <person name="Weiss V.A."/>
            <person name="Leao A.C."/>
            <person name="Gomes R."/>
            <person name="De Souza E.M."/>
            <person name="Pedrosa F.O."/>
            <person name="Steffens M.B."/>
            <person name="Bombassaro A."/>
            <person name="Tadra-Sfeir M.Z."/>
            <person name="Moreno L.F."/>
            <person name="Najafzadeh M.J."/>
            <person name="Felipe M.S."/>
            <person name="Teixeira M."/>
            <person name="Sun J."/>
            <person name="Xi L."/>
            <person name="Castro M.A."/>
            <person name="Vicente V.A."/>
        </authorList>
    </citation>
    <scope>NUCLEOTIDE SEQUENCE [LARGE SCALE GENOMIC DNA]</scope>
    <source>
        <strain evidence="2 3">CBS 269.64</strain>
    </source>
</reference>
<evidence type="ECO:0000313" key="2">
    <source>
        <dbReference type="EMBL" id="OAL34888.1"/>
    </source>
</evidence>
<dbReference type="EMBL" id="LVCJ01000035">
    <property type="protein sequence ID" value="OAL34888.1"/>
    <property type="molecule type" value="Genomic_DNA"/>
</dbReference>
<comment type="caution">
    <text evidence="2">The sequence shown here is derived from an EMBL/GenBank/DDBJ whole genome shotgun (WGS) entry which is preliminary data.</text>
</comment>
<evidence type="ECO:0000313" key="3">
    <source>
        <dbReference type="Proteomes" id="UP000185904"/>
    </source>
</evidence>
<feature type="compositionally biased region" description="Polar residues" evidence="1">
    <location>
        <begin position="73"/>
        <end position="83"/>
    </location>
</feature>
<feature type="compositionally biased region" description="Basic residues" evidence="1">
    <location>
        <begin position="20"/>
        <end position="29"/>
    </location>
</feature>
<dbReference type="OrthoDB" id="5372703at2759"/>
<protein>
    <submittedName>
        <fullName evidence="2">Uncharacterized protein</fullName>
    </submittedName>
</protein>
<feature type="compositionally biased region" description="Basic and acidic residues" evidence="1">
    <location>
        <begin position="9"/>
        <end position="19"/>
    </location>
</feature>
<proteinExistence type="predicted"/>
<evidence type="ECO:0000256" key="1">
    <source>
        <dbReference type="SAM" id="MobiDB-lite"/>
    </source>
</evidence>
<feature type="region of interest" description="Disordered" evidence="1">
    <location>
        <begin position="359"/>
        <end position="423"/>
    </location>
</feature>
<gene>
    <name evidence="2" type="ORF">AYO20_05849</name>
</gene>
<sequence>MGKRHHSARDKSEENFATDHRRKSRRIQKSRQLLSLCTTSLPRYRVTDRVAADYLRPQKSRVNSKISRKSPRSQETQTANPERTASEGQRRSSQRPALKQYPEEIPPPFISQPAGIKRKRSHDARAGAGAEVDDSQHERLAKQLRRSTPPRLEPSQEDLQTGSEPDVEAGKREGVRPSIQTSRLPPPKDQLSENNLRTFNAEMNPEADSTPVLKRTSSRRSIVPSEAGTVRSHRSANTNKAFYRHKNLQAVQIHIHAKPPDFIEAAANRIVNAKVSKQRRAELRVIAQELSNSCLKNVKAQSGEDDFINPLHTALKALGLKNLCIHEKAEWREELQPIVPQQLHFSSNFMASVQQLEVDDVSARPRKRQQQSAGEYMSPESFQANAPTTPPANNSQESNAMSTPAPPVPEKEGDRYPIENPRPDLSIGTDLTALVSALSAQKLNKAKATAFIHWLQNEMVQHVPKGPLEPMLLLVPAPRALDLAFPFAVVEGKAYSTGKQIFEAENQAAVSGACALKIQHDLDSLVNSGTMRSGALPKSSNTHPPLFFSITTQGPIHELWYHWTVYEGGVRKFESKLLDSCNVLVLERGEDFVVKLNNVGSWGTGPFVKSLVERLGKVAVKAET</sequence>
<name>A0A178CYE6_9EURO</name>
<organism evidence="2 3">
    <name type="scientific">Fonsecaea nubica</name>
    <dbReference type="NCBI Taxonomy" id="856822"/>
    <lineage>
        <taxon>Eukaryota</taxon>
        <taxon>Fungi</taxon>
        <taxon>Dikarya</taxon>
        <taxon>Ascomycota</taxon>
        <taxon>Pezizomycotina</taxon>
        <taxon>Eurotiomycetes</taxon>
        <taxon>Chaetothyriomycetidae</taxon>
        <taxon>Chaetothyriales</taxon>
        <taxon>Herpotrichiellaceae</taxon>
        <taxon>Fonsecaea</taxon>
    </lineage>
</organism>
<feature type="compositionally biased region" description="Polar residues" evidence="1">
    <location>
        <begin position="380"/>
        <end position="402"/>
    </location>
</feature>
<dbReference type="GeneID" id="34589264"/>
<accession>A0A178CYE6</accession>
<keyword evidence="3" id="KW-1185">Reference proteome</keyword>
<feature type="region of interest" description="Disordered" evidence="1">
    <location>
        <begin position="1"/>
        <end position="193"/>
    </location>
</feature>